<name>A0ABQ9QW87_9PEZI</name>
<dbReference type="RefSeq" id="XP_060377454.1">
    <property type="nucleotide sequence ID" value="XM_060527910.1"/>
</dbReference>
<evidence type="ECO:0000313" key="1">
    <source>
        <dbReference type="EMBL" id="KAK1487130.1"/>
    </source>
</evidence>
<proteinExistence type="predicted"/>
<gene>
    <name evidence="1" type="ORF">CTAM01_11901</name>
</gene>
<dbReference type="Proteomes" id="UP001227543">
    <property type="component" value="Unassembled WGS sequence"/>
</dbReference>
<sequence length="65" mass="7599">MKPPVYSIGFFWQRSNTQWEVACLFFIALPTLRRQGEGDHAIQEQHRFLFLSSTTTSTMTKCQMV</sequence>
<keyword evidence="2" id="KW-1185">Reference proteome</keyword>
<organism evidence="1 2">
    <name type="scientific">Colletotrichum tamarilloi</name>
    <dbReference type="NCBI Taxonomy" id="1209934"/>
    <lineage>
        <taxon>Eukaryota</taxon>
        <taxon>Fungi</taxon>
        <taxon>Dikarya</taxon>
        <taxon>Ascomycota</taxon>
        <taxon>Pezizomycotina</taxon>
        <taxon>Sordariomycetes</taxon>
        <taxon>Hypocreomycetidae</taxon>
        <taxon>Glomerellales</taxon>
        <taxon>Glomerellaceae</taxon>
        <taxon>Colletotrichum</taxon>
        <taxon>Colletotrichum acutatum species complex</taxon>
    </lineage>
</organism>
<dbReference type="GeneID" id="85412148"/>
<accession>A0ABQ9QW87</accession>
<reference evidence="1 2" key="1">
    <citation type="submission" date="2016-10" db="EMBL/GenBank/DDBJ databases">
        <title>The genome sequence of Colletotrichum fioriniae PJ7.</title>
        <authorList>
            <person name="Baroncelli R."/>
        </authorList>
    </citation>
    <scope>NUCLEOTIDE SEQUENCE [LARGE SCALE GENOMIC DNA]</scope>
    <source>
        <strain evidence="1 2">Tom-12</strain>
    </source>
</reference>
<evidence type="ECO:0000313" key="2">
    <source>
        <dbReference type="Proteomes" id="UP001227543"/>
    </source>
</evidence>
<dbReference type="EMBL" id="MLFU01000068">
    <property type="protein sequence ID" value="KAK1487130.1"/>
    <property type="molecule type" value="Genomic_DNA"/>
</dbReference>
<protein>
    <submittedName>
        <fullName evidence="1">Uncharacterized protein</fullName>
    </submittedName>
</protein>
<comment type="caution">
    <text evidence="1">The sequence shown here is derived from an EMBL/GenBank/DDBJ whole genome shotgun (WGS) entry which is preliminary data.</text>
</comment>